<evidence type="ECO:0000313" key="3">
    <source>
        <dbReference type="Proteomes" id="UP001642900"/>
    </source>
</evidence>
<name>A0A6G4WBX0_9HYPH</name>
<dbReference type="RefSeq" id="WP_165027311.1">
    <property type="nucleotide sequence ID" value="NZ_JAAKZF010000010.1"/>
</dbReference>
<protein>
    <submittedName>
        <fullName evidence="2">Uncharacterized protein</fullName>
    </submittedName>
</protein>
<organism evidence="2 3">
    <name type="scientific">Allomesorhizobium camelthorni</name>
    <dbReference type="NCBI Taxonomy" id="475069"/>
    <lineage>
        <taxon>Bacteria</taxon>
        <taxon>Pseudomonadati</taxon>
        <taxon>Pseudomonadota</taxon>
        <taxon>Alphaproteobacteria</taxon>
        <taxon>Hyphomicrobiales</taxon>
        <taxon>Phyllobacteriaceae</taxon>
        <taxon>Allomesorhizobium</taxon>
    </lineage>
</organism>
<keyword evidence="3" id="KW-1185">Reference proteome</keyword>
<feature type="compositionally biased region" description="Basic and acidic residues" evidence="1">
    <location>
        <begin position="38"/>
        <end position="51"/>
    </location>
</feature>
<evidence type="ECO:0000256" key="1">
    <source>
        <dbReference type="SAM" id="MobiDB-lite"/>
    </source>
</evidence>
<comment type="caution">
    <text evidence="2">The sequence shown here is derived from an EMBL/GenBank/DDBJ whole genome shotgun (WGS) entry which is preliminary data.</text>
</comment>
<sequence length="61" mass="6521">MSKIPKQRQGGTAVGDEDPDDSPMDGRHMPTGPAQPFDVDHLESEKRKPGEKPAIAPKKGG</sequence>
<feature type="region of interest" description="Disordered" evidence="1">
    <location>
        <begin position="1"/>
        <end position="61"/>
    </location>
</feature>
<proteinExistence type="predicted"/>
<evidence type="ECO:0000313" key="2">
    <source>
        <dbReference type="EMBL" id="NGO51617.1"/>
    </source>
</evidence>
<reference evidence="2 3" key="1">
    <citation type="submission" date="2020-02" db="EMBL/GenBank/DDBJ databases">
        <title>Genome sequence of strain CCNWXJ40-4.</title>
        <authorList>
            <person name="Gao J."/>
            <person name="Sun J."/>
        </authorList>
    </citation>
    <scope>NUCLEOTIDE SEQUENCE [LARGE SCALE GENOMIC DNA]</scope>
    <source>
        <strain evidence="2 3">CCNWXJ 40-4</strain>
    </source>
</reference>
<accession>A0A6G4WBX0</accession>
<dbReference type="EMBL" id="JAAKZF010000010">
    <property type="protein sequence ID" value="NGO51617.1"/>
    <property type="molecule type" value="Genomic_DNA"/>
</dbReference>
<gene>
    <name evidence="2" type="ORF">G6N73_10575</name>
</gene>
<dbReference type="AlphaFoldDB" id="A0A6G4WBX0"/>
<dbReference type="Proteomes" id="UP001642900">
    <property type="component" value="Unassembled WGS sequence"/>
</dbReference>